<organism evidence="2 3">
    <name type="scientific">Candidatus Daviesbacteria bacterium GW2011_GWA2_42_7</name>
    <dbReference type="NCBI Taxonomy" id="1618425"/>
    <lineage>
        <taxon>Bacteria</taxon>
        <taxon>Candidatus Daviesiibacteriota</taxon>
    </lineage>
</organism>
<evidence type="ECO:0000259" key="1">
    <source>
        <dbReference type="Pfam" id="PF01408"/>
    </source>
</evidence>
<dbReference type="Gene3D" id="3.40.50.720">
    <property type="entry name" value="NAD(P)-binding Rossmann-like Domain"/>
    <property type="match status" value="1"/>
</dbReference>
<evidence type="ECO:0000313" key="2">
    <source>
        <dbReference type="EMBL" id="KKS69897.1"/>
    </source>
</evidence>
<proteinExistence type="predicted"/>
<accession>A0A0G1B9D2</accession>
<dbReference type="PANTHER" id="PTHR43377">
    <property type="entry name" value="BILIVERDIN REDUCTASE A"/>
    <property type="match status" value="1"/>
</dbReference>
<protein>
    <submittedName>
        <fullName evidence="2">Oxidoreductase-like protein</fullName>
    </submittedName>
</protein>
<dbReference type="Pfam" id="PF01408">
    <property type="entry name" value="GFO_IDH_MocA"/>
    <property type="match status" value="1"/>
</dbReference>
<dbReference type="PANTHER" id="PTHR43377:SF6">
    <property type="entry name" value="GFO_IDH_MOCA-LIKE OXIDOREDUCTASE N-TERMINAL DOMAIN-CONTAINING PROTEIN"/>
    <property type="match status" value="1"/>
</dbReference>
<dbReference type="AlphaFoldDB" id="A0A0G1B9D2"/>
<dbReference type="SUPFAM" id="SSF51735">
    <property type="entry name" value="NAD(P)-binding Rossmann-fold domains"/>
    <property type="match status" value="1"/>
</dbReference>
<comment type="caution">
    <text evidence="2">The sequence shown here is derived from an EMBL/GenBank/DDBJ whole genome shotgun (WGS) entry which is preliminary data.</text>
</comment>
<gene>
    <name evidence="2" type="ORF">UV41_C0042G0011</name>
</gene>
<dbReference type="GO" id="GO:0000166">
    <property type="term" value="F:nucleotide binding"/>
    <property type="evidence" value="ECO:0007669"/>
    <property type="project" value="InterPro"/>
</dbReference>
<reference evidence="2 3" key="1">
    <citation type="journal article" date="2015" name="Nature">
        <title>rRNA introns, odd ribosomes, and small enigmatic genomes across a large radiation of phyla.</title>
        <authorList>
            <person name="Brown C.T."/>
            <person name="Hug L.A."/>
            <person name="Thomas B.C."/>
            <person name="Sharon I."/>
            <person name="Castelle C.J."/>
            <person name="Singh A."/>
            <person name="Wilkins M.J."/>
            <person name="Williams K.H."/>
            <person name="Banfield J.F."/>
        </authorList>
    </citation>
    <scope>NUCLEOTIDE SEQUENCE [LARGE SCALE GENOMIC DNA]</scope>
</reference>
<dbReference type="EMBL" id="LCEJ01000042">
    <property type="protein sequence ID" value="KKS69897.1"/>
    <property type="molecule type" value="Genomic_DNA"/>
</dbReference>
<feature type="domain" description="Gfo/Idh/MocA-like oxidoreductase N-terminal" evidence="1">
    <location>
        <begin position="6"/>
        <end position="107"/>
    </location>
</feature>
<dbReference type="InterPro" id="IPR036291">
    <property type="entry name" value="NAD(P)-bd_dom_sf"/>
</dbReference>
<name>A0A0G1B9D2_9BACT</name>
<dbReference type="Gene3D" id="3.30.360.10">
    <property type="entry name" value="Dihydrodipicolinate Reductase, domain 2"/>
    <property type="match status" value="1"/>
</dbReference>
<dbReference type="InterPro" id="IPR051450">
    <property type="entry name" value="Gfo/Idh/MocA_Oxidoreductases"/>
</dbReference>
<sequence length="283" mass="31542">MKTKVSIGMVGCGNWGKNILRDLVSLHCAVTVVVRSTESIKRAQDFGAAKIVATIKELGLQDGYVVAAPSAVHDEVINELINLFPGKPIFTEKPLTTDLKSAIEIVKKSPDAVFVMDKWRYHAGILELAKIAKNKILGKVIGLKTTRVGWGNPHKDSDAIWHLLPHDISIEFEIFGKLLKPTQAVADLENGYPTGMIAFLGGTPWQIAEVSARYKDKKRQMILFCKNGIVVLDDAYIDHIRIITADKKNHKPHEKKIPIDNKLPLHEELDAFIRYRHSITASL</sequence>
<dbReference type="Proteomes" id="UP000034785">
    <property type="component" value="Unassembled WGS sequence"/>
</dbReference>
<dbReference type="InterPro" id="IPR000683">
    <property type="entry name" value="Gfo/Idh/MocA-like_OxRdtase_N"/>
</dbReference>
<evidence type="ECO:0000313" key="3">
    <source>
        <dbReference type="Proteomes" id="UP000034785"/>
    </source>
</evidence>